<gene>
    <name evidence="1" type="ORF">HY912_03340</name>
</gene>
<accession>A0A9D6V0K1</accession>
<reference evidence="1" key="1">
    <citation type="submission" date="2020-07" db="EMBL/GenBank/DDBJ databases">
        <title>Huge and variable diversity of episymbiotic CPR bacteria and DPANN archaea in groundwater ecosystems.</title>
        <authorList>
            <person name="He C.Y."/>
            <person name="Keren R."/>
            <person name="Whittaker M."/>
            <person name="Farag I.F."/>
            <person name="Doudna J."/>
            <person name="Cate J.H.D."/>
            <person name="Banfield J.F."/>
        </authorList>
    </citation>
    <scope>NUCLEOTIDE SEQUENCE</scope>
    <source>
        <strain evidence="1">NC_groundwater_1664_Pr3_B-0.1um_52_9</strain>
    </source>
</reference>
<evidence type="ECO:0000313" key="1">
    <source>
        <dbReference type="EMBL" id="MBI5248508.1"/>
    </source>
</evidence>
<dbReference type="EMBL" id="JACRDE010000099">
    <property type="protein sequence ID" value="MBI5248508.1"/>
    <property type="molecule type" value="Genomic_DNA"/>
</dbReference>
<name>A0A9D6V0K1_9BACT</name>
<dbReference type="AlphaFoldDB" id="A0A9D6V0K1"/>
<dbReference type="Proteomes" id="UP000807825">
    <property type="component" value="Unassembled WGS sequence"/>
</dbReference>
<evidence type="ECO:0000313" key="2">
    <source>
        <dbReference type="Proteomes" id="UP000807825"/>
    </source>
</evidence>
<protein>
    <submittedName>
        <fullName evidence="1">Uncharacterized protein</fullName>
    </submittedName>
</protein>
<sequence>MRCEKCEAAIKAGEERDHYGKTLCEDCYMDALSPVRTCDPWAVHSAKKLGEKGAGFHVNPIQSKILDILRETGGLEPGTLADMVKIAPLELEREIAALRHMEKVRGELRDGRKFVRLW</sequence>
<proteinExistence type="predicted"/>
<organism evidence="1 2">
    <name type="scientific">Desulfomonile tiedjei</name>
    <dbReference type="NCBI Taxonomy" id="2358"/>
    <lineage>
        <taxon>Bacteria</taxon>
        <taxon>Pseudomonadati</taxon>
        <taxon>Thermodesulfobacteriota</taxon>
        <taxon>Desulfomonilia</taxon>
        <taxon>Desulfomonilales</taxon>
        <taxon>Desulfomonilaceae</taxon>
        <taxon>Desulfomonile</taxon>
    </lineage>
</organism>
<comment type="caution">
    <text evidence="1">The sequence shown here is derived from an EMBL/GenBank/DDBJ whole genome shotgun (WGS) entry which is preliminary data.</text>
</comment>